<sequence length="247" mass="28293">MVYKMKNIYKVELLKLKHSKILGIVMFLPLFFVILGFANFLRYRDLFTSKGQNIWQQVYTQSSMFYGLFLMALFITILVAVLVRIENSGDNFKRILALPVKRSDIYISKLFIGCGMVLLNLFVFTLLIIAAGIVAAPHNESMPREIIYSPLLCFIASLPVIAIQYYLTMKFENIAVPLGVGVVFSLPSVLINNTRYWILFPWAYPGRALLNGSNLNFPFSNYMYILSVSVFVIFIIVGVYEFNKKDI</sequence>
<proteinExistence type="predicted"/>
<evidence type="ECO:0000313" key="3">
    <source>
        <dbReference type="Proteomes" id="UP000184604"/>
    </source>
</evidence>
<dbReference type="CDD" id="cd21809">
    <property type="entry name" value="ABC-2_lan_permease-like"/>
    <property type="match status" value="1"/>
</dbReference>
<keyword evidence="1" id="KW-1133">Transmembrane helix</keyword>
<dbReference type="AlphaFoldDB" id="A0A1L5FBB6"/>
<dbReference type="Proteomes" id="UP000184604">
    <property type="component" value="Chromosome"/>
</dbReference>
<dbReference type="EMBL" id="CP018335">
    <property type="protein sequence ID" value="APM40267.1"/>
    <property type="molecule type" value="Genomic_DNA"/>
</dbReference>
<evidence type="ECO:0000313" key="2">
    <source>
        <dbReference type="EMBL" id="APM40267.1"/>
    </source>
</evidence>
<protein>
    <submittedName>
        <fullName evidence="2">ABC transporter permease</fullName>
    </submittedName>
</protein>
<gene>
    <name evidence="2" type="ORF">BS101_16755</name>
</gene>
<feature type="transmembrane region" description="Helical" evidence="1">
    <location>
        <begin position="174"/>
        <end position="191"/>
    </location>
</feature>
<feature type="transmembrane region" description="Helical" evidence="1">
    <location>
        <begin position="222"/>
        <end position="242"/>
    </location>
</feature>
<reference evidence="2 3" key="1">
    <citation type="submission" date="2016-12" db="EMBL/GenBank/DDBJ databases">
        <title>Complete genome sequence of Clostridium kluyveri JZZ isolated from the pit mud of a Chinese flavor liquor-making factory.</title>
        <authorList>
            <person name="Wang Y."/>
        </authorList>
    </citation>
    <scope>NUCLEOTIDE SEQUENCE [LARGE SCALE GENOMIC DNA]</scope>
    <source>
        <strain evidence="2 3">JZZ</strain>
    </source>
</reference>
<name>A0A1L5FBB6_CLOKL</name>
<keyword evidence="1" id="KW-0472">Membrane</keyword>
<feature type="transmembrane region" description="Helical" evidence="1">
    <location>
        <begin position="21"/>
        <end position="43"/>
    </location>
</feature>
<organism evidence="2 3">
    <name type="scientific">Clostridium kluyveri</name>
    <dbReference type="NCBI Taxonomy" id="1534"/>
    <lineage>
        <taxon>Bacteria</taxon>
        <taxon>Bacillati</taxon>
        <taxon>Bacillota</taxon>
        <taxon>Clostridia</taxon>
        <taxon>Eubacteriales</taxon>
        <taxon>Clostridiaceae</taxon>
        <taxon>Clostridium</taxon>
    </lineage>
</organism>
<keyword evidence="1" id="KW-0812">Transmembrane</keyword>
<accession>A0A1L5FBB6</accession>
<evidence type="ECO:0000256" key="1">
    <source>
        <dbReference type="SAM" id="Phobius"/>
    </source>
</evidence>
<dbReference type="Pfam" id="PF12730">
    <property type="entry name" value="ABC2_membrane_4"/>
    <property type="match status" value="1"/>
</dbReference>
<feature type="transmembrane region" description="Helical" evidence="1">
    <location>
        <begin position="146"/>
        <end position="167"/>
    </location>
</feature>
<dbReference type="OrthoDB" id="9781996at2"/>
<feature type="transmembrane region" description="Helical" evidence="1">
    <location>
        <begin position="63"/>
        <end position="85"/>
    </location>
</feature>
<feature type="transmembrane region" description="Helical" evidence="1">
    <location>
        <begin position="106"/>
        <end position="134"/>
    </location>
</feature>